<evidence type="ECO:0000313" key="3">
    <source>
        <dbReference type="Proteomes" id="UP000797356"/>
    </source>
</evidence>
<dbReference type="Proteomes" id="UP000797356">
    <property type="component" value="Chromosome 16"/>
</dbReference>
<feature type="transmembrane region" description="Helical" evidence="1">
    <location>
        <begin position="17"/>
        <end position="44"/>
    </location>
</feature>
<gene>
    <name evidence="2" type="ORF">COCNU_16G000070</name>
</gene>
<dbReference type="EMBL" id="CM017887">
    <property type="protein sequence ID" value="KAG1370913.1"/>
    <property type="molecule type" value="Genomic_DNA"/>
</dbReference>
<protein>
    <submittedName>
        <fullName evidence="2">Uncharacterized protein</fullName>
    </submittedName>
</protein>
<organism evidence="2 3">
    <name type="scientific">Cocos nucifera</name>
    <name type="common">Coconut palm</name>
    <dbReference type="NCBI Taxonomy" id="13894"/>
    <lineage>
        <taxon>Eukaryota</taxon>
        <taxon>Viridiplantae</taxon>
        <taxon>Streptophyta</taxon>
        <taxon>Embryophyta</taxon>
        <taxon>Tracheophyta</taxon>
        <taxon>Spermatophyta</taxon>
        <taxon>Magnoliopsida</taxon>
        <taxon>Liliopsida</taxon>
        <taxon>Arecaceae</taxon>
        <taxon>Arecoideae</taxon>
        <taxon>Cocoseae</taxon>
        <taxon>Attaleinae</taxon>
        <taxon>Cocos</taxon>
    </lineage>
</organism>
<proteinExistence type="predicted"/>
<reference evidence="2" key="2">
    <citation type="submission" date="2019-07" db="EMBL/GenBank/DDBJ databases">
        <authorList>
            <person name="Yang Y."/>
            <person name="Bocs S."/>
            <person name="Baudouin L."/>
        </authorList>
    </citation>
    <scope>NUCLEOTIDE SEQUENCE</scope>
    <source>
        <tissue evidence="2">Spear leaf of Hainan Tall coconut</tissue>
    </source>
</reference>
<keyword evidence="1" id="KW-0472">Membrane</keyword>
<evidence type="ECO:0000313" key="2">
    <source>
        <dbReference type="EMBL" id="KAG1370913.1"/>
    </source>
</evidence>
<name>A0A8K0IXI5_COCNU</name>
<dbReference type="AlphaFoldDB" id="A0A8K0IXI5"/>
<evidence type="ECO:0000256" key="1">
    <source>
        <dbReference type="SAM" id="Phobius"/>
    </source>
</evidence>
<accession>A0A8K0IXI5</accession>
<reference evidence="2" key="1">
    <citation type="journal article" date="2017" name="Gigascience">
        <title>The genome draft of coconut (Cocos nucifera).</title>
        <authorList>
            <person name="Xiao Y."/>
            <person name="Xu P."/>
            <person name="Fan H."/>
            <person name="Baudouin L."/>
            <person name="Xia W."/>
            <person name="Bocs S."/>
            <person name="Xu J."/>
            <person name="Li Q."/>
            <person name="Guo A."/>
            <person name="Zhou L."/>
            <person name="Li J."/>
            <person name="Wu Y."/>
            <person name="Ma Z."/>
            <person name="Armero A."/>
            <person name="Issali A.E."/>
            <person name="Liu N."/>
            <person name="Peng M."/>
            <person name="Yang Y."/>
        </authorList>
    </citation>
    <scope>NUCLEOTIDE SEQUENCE</scope>
    <source>
        <tissue evidence="2">Spear leaf of Hainan Tall coconut</tissue>
    </source>
</reference>
<keyword evidence="1" id="KW-0812">Transmembrane</keyword>
<sequence>MLLGAIGLPTLTDLIGGTYFCLISAPFHILAPLHIGLLALINLFDSTSTSIS</sequence>
<comment type="caution">
    <text evidence="2">The sequence shown here is derived from an EMBL/GenBank/DDBJ whole genome shotgun (WGS) entry which is preliminary data.</text>
</comment>
<keyword evidence="1" id="KW-1133">Transmembrane helix</keyword>
<keyword evidence="3" id="KW-1185">Reference proteome</keyword>